<dbReference type="InterPro" id="IPR020846">
    <property type="entry name" value="MFS_dom"/>
</dbReference>
<protein>
    <submittedName>
        <fullName evidence="8">MFS transporter</fullName>
    </submittedName>
</protein>
<keyword evidence="3 6" id="KW-1133">Transmembrane helix</keyword>
<evidence type="ECO:0000256" key="4">
    <source>
        <dbReference type="ARBA" id="ARBA00023136"/>
    </source>
</evidence>
<dbReference type="Proteomes" id="UP000295023">
    <property type="component" value="Unassembled WGS sequence"/>
</dbReference>
<dbReference type="Gene3D" id="1.20.1250.20">
    <property type="entry name" value="MFS general substrate transporter like domains"/>
    <property type="match status" value="1"/>
</dbReference>
<dbReference type="GO" id="GO:0005886">
    <property type="term" value="C:plasma membrane"/>
    <property type="evidence" value="ECO:0007669"/>
    <property type="project" value="TreeGrafter"/>
</dbReference>
<keyword evidence="9" id="KW-1185">Reference proteome</keyword>
<evidence type="ECO:0000256" key="5">
    <source>
        <dbReference type="SAM" id="MobiDB-lite"/>
    </source>
</evidence>
<dbReference type="Pfam" id="PF07690">
    <property type="entry name" value="MFS_1"/>
    <property type="match status" value="1"/>
</dbReference>
<feature type="transmembrane region" description="Helical" evidence="6">
    <location>
        <begin position="464"/>
        <end position="485"/>
    </location>
</feature>
<dbReference type="PROSITE" id="PS50850">
    <property type="entry name" value="MFS"/>
    <property type="match status" value="1"/>
</dbReference>
<feature type="transmembrane region" description="Helical" evidence="6">
    <location>
        <begin position="439"/>
        <end position="458"/>
    </location>
</feature>
<dbReference type="InterPro" id="IPR036259">
    <property type="entry name" value="MFS_trans_sf"/>
</dbReference>
<feature type="transmembrane region" description="Helical" evidence="6">
    <location>
        <begin position="186"/>
        <end position="205"/>
    </location>
</feature>
<feature type="compositionally biased region" description="Basic and acidic residues" evidence="5">
    <location>
        <begin position="77"/>
        <end position="88"/>
    </location>
</feature>
<feature type="transmembrane region" description="Helical" evidence="6">
    <location>
        <begin position="375"/>
        <end position="399"/>
    </location>
</feature>
<dbReference type="EMBL" id="SKBM01000008">
    <property type="protein sequence ID" value="TCZ63210.1"/>
    <property type="molecule type" value="Genomic_DNA"/>
</dbReference>
<dbReference type="OrthoDB" id="5368493at2"/>
<dbReference type="PANTHER" id="PTHR23508">
    <property type="entry name" value="CARBOXYLIC ACID TRANSPORTER PROTEIN HOMOLOG"/>
    <property type="match status" value="1"/>
</dbReference>
<feature type="region of interest" description="Disordered" evidence="5">
    <location>
        <begin position="1"/>
        <end position="96"/>
    </location>
</feature>
<keyword evidence="2 6" id="KW-0812">Transmembrane</keyword>
<sequence>MAAAIGRAVTPARQAGPAGSPPGRAETNPGATVGPAGMAREFLRRPVSLSQHGARAGAHRPAEEGNPSARQRRAAKREHAAGTKEEKTSMSSTAIGSPAGQSIAGELFAGDTTPLVAGGPLEERHLGSAAYRNAAQQERVTRTHWHIAWANGLGWGFDGMDGAIFALVAPMVMAEFAVSLPEYRTGLQLSMLVGIIGLYLWPWLADRYGRRTLLAINIAMFSLMMPLVALSPTWGFFVAAYAIVRFALNGEWAIGSMLVAETWPARLRGRIVSANRAAWGVGAALAGTITAVIVENWGWRAAFIPPAAVALLAIYVRFLCPESPYWVRTMDRKRRIRATLAAGGMIDEEDRHWFSKADKVGPRQLFLPDMRRNTVLATFVAVTNVIAFSTVGLWMPLYLREAHGWSAAEYGSFYVAWGLVGVLGIVGAGWIIDKFGRRLGFVLMLVQGAAFLALWTFAEGRTALWVYGLLWSIGFLGVWGPATAYTAEMYPTRIRGVGNGFSWALAFFIGYVLWPFVSVWIREATGSFQLAFLLIPVFMLGQAVVVWFWSPENAGKDLDGIHV</sequence>
<accession>A0A4R4DNF2</accession>
<dbReference type="AlphaFoldDB" id="A0A4R4DNF2"/>
<evidence type="ECO:0000259" key="7">
    <source>
        <dbReference type="PROSITE" id="PS50850"/>
    </source>
</evidence>
<evidence type="ECO:0000313" key="9">
    <source>
        <dbReference type="Proteomes" id="UP000295023"/>
    </source>
</evidence>
<evidence type="ECO:0000256" key="6">
    <source>
        <dbReference type="SAM" id="Phobius"/>
    </source>
</evidence>
<evidence type="ECO:0000256" key="3">
    <source>
        <dbReference type="ARBA" id="ARBA00022989"/>
    </source>
</evidence>
<keyword evidence="4 6" id="KW-0472">Membrane</keyword>
<dbReference type="SUPFAM" id="SSF103473">
    <property type="entry name" value="MFS general substrate transporter"/>
    <property type="match status" value="1"/>
</dbReference>
<comment type="subcellular location">
    <subcellularLocation>
        <location evidence="1">Membrane</location>
        <topology evidence="1">Multi-pass membrane protein</topology>
    </subcellularLocation>
</comment>
<evidence type="ECO:0000256" key="2">
    <source>
        <dbReference type="ARBA" id="ARBA00022692"/>
    </source>
</evidence>
<comment type="caution">
    <text evidence="8">The sequence shown here is derived from an EMBL/GenBank/DDBJ whole genome shotgun (WGS) entry which is preliminary data.</text>
</comment>
<feature type="domain" description="Major facilitator superfamily (MFS) profile" evidence="7">
    <location>
        <begin position="147"/>
        <end position="554"/>
    </location>
</feature>
<dbReference type="GO" id="GO:0046943">
    <property type="term" value="F:carboxylic acid transmembrane transporter activity"/>
    <property type="evidence" value="ECO:0007669"/>
    <property type="project" value="TreeGrafter"/>
</dbReference>
<dbReference type="PANTHER" id="PTHR23508:SF10">
    <property type="entry name" value="CARBOXYLIC ACID TRANSPORTER PROTEIN HOMOLOG"/>
    <property type="match status" value="1"/>
</dbReference>
<feature type="transmembrane region" description="Helical" evidence="6">
    <location>
        <begin position="497"/>
        <end position="521"/>
    </location>
</feature>
<reference evidence="8 9" key="1">
    <citation type="submission" date="2019-03" db="EMBL/GenBank/DDBJ databases">
        <title>Paracraurococcus aquatilis NE82 genome sequence.</title>
        <authorList>
            <person name="Zhao Y."/>
            <person name="Du Z."/>
        </authorList>
    </citation>
    <scope>NUCLEOTIDE SEQUENCE [LARGE SCALE GENOMIC DNA]</scope>
    <source>
        <strain evidence="8 9">NE82</strain>
    </source>
</reference>
<feature type="transmembrane region" description="Helical" evidence="6">
    <location>
        <begin position="527"/>
        <end position="549"/>
    </location>
</feature>
<evidence type="ECO:0000256" key="1">
    <source>
        <dbReference type="ARBA" id="ARBA00004141"/>
    </source>
</evidence>
<feature type="transmembrane region" description="Helical" evidence="6">
    <location>
        <begin position="299"/>
        <end position="320"/>
    </location>
</feature>
<feature type="transmembrane region" description="Helical" evidence="6">
    <location>
        <begin position="236"/>
        <end position="260"/>
    </location>
</feature>
<feature type="transmembrane region" description="Helical" evidence="6">
    <location>
        <begin position="272"/>
        <end position="293"/>
    </location>
</feature>
<feature type="transmembrane region" description="Helical" evidence="6">
    <location>
        <begin position="212"/>
        <end position="230"/>
    </location>
</feature>
<proteinExistence type="predicted"/>
<dbReference type="InterPro" id="IPR011701">
    <property type="entry name" value="MFS"/>
</dbReference>
<organism evidence="8 9">
    <name type="scientific">Roseicella aquatilis</name>
    <dbReference type="NCBI Taxonomy" id="2527868"/>
    <lineage>
        <taxon>Bacteria</taxon>
        <taxon>Pseudomonadati</taxon>
        <taxon>Pseudomonadota</taxon>
        <taxon>Alphaproteobacteria</taxon>
        <taxon>Acetobacterales</taxon>
        <taxon>Roseomonadaceae</taxon>
        <taxon>Roseicella</taxon>
    </lineage>
</organism>
<feature type="transmembrane region" description="Helical" evidence="6">
    <location>
        <begin position="411"/>
        <end position="432"/>
    </location>
</feature>
<gene>
    <name evidence="8" type="ORF">EXY23_10260</name>
</gene>
<evidence type="ECO:0000313" key="8">
    <source>
        <dbReference type="EMBL" id="TCZ63210.1"/>
    </source>
</evidence>
<name>A0A4R4DNF2_9PROT</name>